<dbReference type="EMBL" id="JAZDQQ010000041">
    <property type="protein sequence ID" value="MEE1883628.1"/>
    <property type="molecule type" value="Genomic_DNA"/>
</dbReference>
<evidence type="ECO:0000256" key="6">
    <source>
        <dbReference type="ARBA" id="ARBA00022679"/>
    </source>
</evidence>
<feature type="binding site" evidence="13">
    <location>
        <begin position="24"/>
        <end position="31"/>
    </location>
    <ligand>
        <name>ATP</name>
        <dbReference type="ChEBI" id="CHEBI:30616"/>
    </ligand>
</feature>
<evidence type="ECO:0000313" key="16">
    <source>
        <dbReference type="EMBL" id="MEE1883628.1"/>
    </source>
</evidence>
<evidence type="ECO:0000256" key="11">
    <source>
        <dbReference type="ARBA" id="ARBA00031393"/>
    </source>
</evidence>
<reference evidence="16 19" key="2">
    <citation type="submission" date="2024-01" db="EMBL/GenBank/DDBJ databases">
        <title>Unpublished Manusciprt.</title>
        <authorList>
            <person name="Duman M."/>
            <person name="Valdes E.G."/>
            <person name="Ajmi N."/>
            <person name="Altun S."/>
            <person name="Saticioglu I.B."/>
        </authorList>
    </citation>
    <scope>NUCLEOTIDE SEQUENCE [LARGE SCALE GENOMIC DNA]</scope>
    <source>
        <strain evidence="16 19">139P</strain>
    </source>
</reference>
<dbReference type="GO" id="GO:0000103">
    <property type="term" value="P:sulfate assimilation"/>
    <property type="evidence" value="ECO:0007669"/>
    <property type="project" value="UniProtKB-UniRule"/>
</dbReference>
<dbReference type="NCBIfam" id="TIGR00455">
    <property type="entry name" value="apsK"/>
    <property type="match status" value="1"/>
</dbReference>
<organism evidence="17 18">
    <name type="scientific">Pseudomonas soli</name>
    <dbReference type="NCBI Taxonomy" id="1306993"/>
    <lineage>
        <taxon>Bacteria</taxon>
        <taxon>Pseudomonadati</taxon>
        <taxon>Pseudomonadota</taxon>
        <taxon>Gammaproteobacteria</taxon>
        <taxon>Pseudomonadales</taxon>
        <taxon>Pseudomonadaceae</taxon>
        <taxon>Pseudomonas</taxon>
    </lineage>
</organism>
<dbReference type="InterPro" id="IPR059117">
    <property type="entry name" value="APS_kinase_dom"/>
</dbReference>
<dbReference type="PANTHER" id="PTHR11055:SF1">
    <property type="entry name" value="PAPS SYNTHETASE, ISOFORM D"/>
    <property type="match status" value="1"/>
</dbReference>
<dbReference type="RefSeq" id="WP_023631771.1">
    <property type="nucleotide sequence ID" value="NZ_CATKPM010000004.1"/>
</dbReference>
<comment type="catalytic activity">
    <reaction evidence="1 13 14">
        <text>adenosine 5'-phosphosulfate + ATP = 3'-phosphoadenylyl sulfate + ADP + H(+)</text>
        <dbReference type="Rhea" id="RHEA:24152"/>
        <dbReference type="ChEBI" id="CHEBI:15378"/>
        <dbReference type="ChEBI" id="CHEBI:30616"/>
        <dbReference type="ChEBI" id="CHEBI:58243"/>
        <dbReference type="ChEBI" id="CHEBI:58339"/>
        <dbReference type="ChEBI" id="CHEBI:456216"/>
        <dbReference type="EC" id="2.7.1.25"/>
    </reaction>
</comment>
<evidence type="ECO:0000256" key="5">
    <source>
        <dbReference type="ARBA" id="ARBA00012121"/>
    </source>
</evidence>
<comment type="function">
    <text evidence="2 13 14">Catalyzes the synthesis of activated sulfate.</text>
</comment>
<gene>
    <name evidence="13 16" type="primary">cysC</name>
    <name evidence="17" type="ORF">SAMN05216230_12215</name>
    <name evidence="16" type="ORF">V0R55_26040</name>
</gene>
<dbReference type="SUPFAM" id="SSF52540">
    <property type="entry name" value="P-loop containing nucleoside triphosphate hydrolases"/>
    <property type="match status" value="1"/>
</dbReference>
<dbReference type="GO" id="GO:0004020">
    <property type="term" value="F:adenylylsulfate kinase activity"/>
    <property type="evidence" value="ECO:0007669"/>
    <property type="project" value="UniProtKB-UniRule"/>
</dbReference>
<evidence type="ECO:0000313" key="19">
    <source>
        <dbReference type="Proteomes" id="UP001329505"/>
    </source>
</evidence>
<reference evidence="17 18" key="1">
    <citation type="submission" date="2016-10" db="EMBL/GenBank/DDBJ databases">
        <authorList>
            <person name="de Groot N.N."/>
        </authorList>
    </citation>
    <scope>NUCLEOTIDE SEQUENCE [LARGE SCALE GENOMIC DNA]</scope>
    <source>
        <strain evidence="17 18">LMG 27941</strain>
    </source>
</reference>
<dbReference type="EC" id="2.7.1.25" evidence="5 13"/>
<dbReference type="CDD" id="cd02027">
    <property type="entry name" value="APSK"/>
    <property type="match status" value="1"/>
</dbReference>
<evidence type="ECO:0000259" key="15">
    <source>
        <dbReference type="Pfam" id="PF01583"/>
    </source>
</evidence>
<accession>A0A1H9UH41</accession>
<comment type="similarity">
    <text evidence="4 13 14">Belongs to the APS kinase family.</text>
</comment>
<evidence type="ECO:0000256" key="14">
    <source>
        <dbReference type="RuleBase" id="RU004347"/>
    </source>
</evidence>
<dbReference type="Pfam" id="PF01583">
    <property type="entry name" value="APS_kinase"/>
    <property type="match status" value="1"/>
</dbReference>
<keyword evidence="7 13" id="KW-0547">Nucleotide-binding</keyword>
<name>A0A1H9UH41_9PSED</name>
<comment type="pathway">
    <text evidence="3 13 14">Sulfur metabolism; hydrogen sulfide biosynthesis; sulfite from sulfate: step 2/3.</text>
</comment>
<dbReference type="AlphaFoldDB" id="A0A1H9UH41"/>
<feature type="active site" description="Phosphoserine intermediate" evidence="13">
    <location>
        <position position="98"/>
    </location>
</feature>
<dbReference type="UniPathway" id="UPA00140">
    <property type="reaction ID" value="UER00205"/>
</dbReference>
<dbReference type="Proteomes" id="UP000199221">
    <property type="component" value="Unassembled WGS sequence"/>
</dbReference>
<dbReference type="Gene3D" id="3.40.50.300">
    <property type="entry name" value="P-loop containing nucleotide triphosphate hydrolases"/>
    <property type="match status" value="1"/>
</dbReference>
<feature type="domain" description="APS kinase" evidence="15">
    <location>
        <begin position="17"/>
        <end position="165"/>
    </location>
</feature>
<dbReference type="Proteomes" id="UP001329505">
    <property type="component" value="Unassembled WGS sequence"/>
</dbReference>
<evidence type="ECO:0000256" key="12">
    <source>
        <dbReference type="ARBA" id="ARBA00031464"/>
    </source>
</evidence>
<sequence>MHHAGSDEHPPARARAGAVIWLTGLSGAGKSTLAQALARELHELGHGCYVLDGDVLRTGLNADLGFSPEDRHENIRRTAEVAALFADAGLICIAALISPYRAGRATARQACKAGFHEVHVKADLATCEARDPKGLYRRARAGELPAFTGIDAPYEVPERPELVVETAKVPLAIATAQLLAYVQQRVLHQAQ</sequence>
<evidence type="ECO:0000313" key="17">
    <source>
        <dbReference type="EMBL" id="SES08682.1"/>
    </source>
</evidence>
<dbReference type="NCBIfam" id="NF003013">
    <property type="entry name" value="PRK03846.1"/>
    <property type="match status" value="1"/>
</dbReference>
<evidence type="ECO:0000256" key="4">
    <source>
        <dbReference type="ARBA" id="ARBA00007008"/>
    </source>
</evidence>
<evidence type="ECO:0000256" key="9">
    <source>
        <dbReference type="ARBA" id="ARBA00022840"/>
    </source>
</evidence>
<keyword evidence="6 13" id="KW-0808">Transferase</keyword>
<evidence type="ECO:0000256" key="3">
    <source>
        <dbReference type="ARBA" id="ARBA00004806"/>
    </source>
</evidence>
<keyword evidence="13" id="KW-0597">Phosphoprotein</keyword>
<dbReference type="GO" id="GO:0005524">
    <property type="term" value="F:ATP binding"/>
    <property type="evidence" value="ECO:0007669"/>
    <property type="project" value="UniProtKB-UniRule"/>
</dbReference>
<evidence type="ECO:0000256" key="2">
    <source>
        <dbReference type="ARBA" id="ARBA00002632"/>
    </source>
</evidence>
<dbReference type="InterPro" id="IPR027417">
    <property type="entry name" value="P-loop_NTPase"/>
</dbReference>
<evidence type="ECO:0000313" key="18">
    <source>
        <dbReference type="Proteomes" id="UP000199221"/>
    </source>
</evidence>
<dbReference type="InterPro" id="IPR002891">
    <property type="entry name" value="APS"/>
</dbReference>
<evidence type="ECO:0000256" key="8">
    <source>
        <dbReference type="ARBA" id="ARBA00022777"/>
    </source>
</evidence>
<proteinExistence type="inferred from homology"/>
<keyword evidence="9 13" id="KW-0067">ATP-binding</keyword>
<dbReference type="PANTHER" id="PTHR11055">
    <property type="entry name" value="BIFUNCTIONAL 3'-PHOSPHOADENOSINE 5'-PHOSPHOSULFATE SYNTHASE"/>
    <property type="match status" value="1"/>
</dbReference>
<evidence type="ECO:0000256" key="13">
    <source>
        <dbReference type="HAMAP-Rule" id="MF_00065"/>
    </source>
</evidence>
<dbReference type="GO" id="GO:0070814">
    <property type="term" value="P:hydrogen sulfide biosynthetic process"/>
    <property type="evidence" value="ECO:0007669"/>
    <property type="project" value="UniProtKB-UniRule"/>
</dbReference>
<protein>
    <recommendedName>
        <fullName evidence="5 13">Adenylyl-sulfate kinase</fullName>
        <ecNumber evidence="5 13">2.7.1.25</ecNumber>
    </recommendedName>
    <alternativeName>
        <fullName evidence="11 13">APS kinase</fullName>
    </alternativeName>
    <alternativeName>
        <fullName evidence="12 13">ATP adenosine-5'-phosphosulfate 3'-phosphotransferase</fullName>
    </alternativeName>
    <alternativeName>
        <fullName evidence="10 13">Adenosine-5'-phosphosulfate kinase</fullName>
    </alternativeName>
</protein>
<dbReference type="GeneID" id="93675699"/>
<dbReference type="EMBL" id="FOEQ01000022">
    <property type="protein sequence ID" value="SES08682.1"/>
    <property type="molecule type" value="Genomic_DNA"/>
</dbReference>
<evidence type="ECO:0000256" key="10">
    <source>
        <dbReference type="ARBA" id="ARBA00029724"/>
    </source>
</evidence>
<keyword evidence="19" id="KW-1185">Reference proteome</keyword>
<evidence type="ECO:0000256" key="7">
    <source>
        <dbReference type="ARBA" id="ARBA00022741"/>
    </source>
</evidence>
<keyword evidence="8 13" id="KW-0418">Kinase</keyword>
<evidence type="ECO:0000256" key="1">
    <source>
        <dbReference type="ARBA" id="ARBA00001823"/>
    </source>
</evidence>
<dbReference type="HAMAP" id="MF_00065">
    <property type="entry name" value="Adenylyl_sulf_kinase"/>
    <property type="match status" value="1"/>
</dbReference>